<feature type="compositionally biased region" description="Polar residues" evidence="2">
    <location>
        <begin position="232"/>
        <end position="244"/>
    </location>
</feature>
<comment type="caution">
    <text evidence="4">The sequence shown here is derived from an EMBL/GenBank/DDBJ whole genome shotgun (WGS) entry which is preliminary data.</text>
</comment>
<evidence type="ECO:0000313" key="5">
    <source>
        <dbReference type="Proteomes" id="UP000820818"/>
    </source>
</evidence>
<keyword evidence="5" id="KW-1185">Reference proteome</keyword>
<dbReference type="InterPro" id="IPR036875">
    <property type="entry name" value="Znf_CCHC_sf"/>
</dbReference>
<dbReference type="AlphaFoldDB" id="A0AAD5PTH9"/>
<feature type="region of interest" description="Disordered" evidence="2">
    <location>
        <begin position="224"/>
        <end position="264"/>
    </location>
</feature>
<keyword evidence="1" id="KW-0863">Zinc-finger</keyword>
<reference evidence="4 5" key="1">
    <citation type="submission" date="2022-05" db="EMBL/GenBank/DDBJ databases">
        <title>A multi-omics perspective on studying reproductive biology in Daphnia sinensis.</title>
        <authorList>
            <person name="Jia J."/>
        </authorList>
    </citation>
    <scope>NUCLEOTIDE SEQUENCE [LARGE SCALE GENOMIC DNA]</scope>
    <source>
        <strain evidence="4 5">WSL</strain>
    </source>
</reference>
<dbReference type="Pfam" id="PF00098">
    <property type="entry name" value="zf-CCHC"/>
    <property type="match status" value="1"/>
</dbReference>
<feature type="domain" description="CCHC-type" evidence="3">
    <location>
        <begin position="274"/>
        <end position="287"/>
    </location>
</feature>
<name>A0AAD5PTH9_9CRUS</name>
<gene>
    <name evidence="4" type="ORF">GHT06_017038</name>
</gene>
<keyword evidence="1" id="KW-0479">Metal-binding</keyword>
<dbReference type="EMBL" id="WJBH02000006">
    <property type="protein sequence ID" value="KAI9557218.1"/>
    <property type="molecule type" value="Genomic_DNA"/>
</dbReference>
<organism evidence="4 5">
    <name type="scientific">Daphnia sinensis</name>
    <dbReference type="NCBI Taxonomy" id="1820382"/>
    <lineage>
        <taxon>Eukaryota</taxon>
        <taxon>Metazoa</taxon>
        <taxon>Ecdysozoa</taxon>
        <taxon>Arthropoda</taxon>
        <taxon>Crustacea</taxon>
        <taxon>Branchiopoda</taxon>
        <taxon>Diplostraca</taxon>
        <taxon>Cladocera</taxon>
        <taxon>Anomopoda</taxon>
        <taxon>Daphniidae</taxon>
        <taxon>Daphnia</taxon>
        <taxon>Daphnia similis group</taxon>
    </lineage>
</organism>
<dbReference type="SMART" id="SM00343">
    <property type="entry name" value="ZnF_C2HC"/>
    <property type="match status" value="1"/>
</dbReference>
<dbReference type="Gene3D" id="4.10.60.10">
    <property type="entry name" value="Zinc finger, CCHC-type"/>
    <property type="match status" value="1"/>
</dbReference>
<accession>A0AAD5PTH9</accession>
<dbReference type="Proteomes" id="UP000820818">
    <property type="component" value="Linkage Group LG6"/>
</dbReference>
<protein>
    <recommendedName>
        <fullName evidence="3">CCHC-type domain-containing protein</fullName>
    </recommendedName>
</protein>
<evidence type="ECO:0000256" key="1">
    <source>
        <dbReference type="PROSITE-ProRule" id="PRU00047"/>
    </source>
</evidence>
<evidence type="ECO:0000259" key="3">
    <source>
        <dbReference type="PROSITE" id="PS50158"/>
    </source>
</evidence>
<dbReference type="GO" id="GO:0003676">
    <property type="term" value="F:nucleic acid binding"/>
    <property type="evidence" value="ECO:0007669"/>
    <property type="project" value="InterPro"/>
</dbReference>
<proteinExistence type="predicted"/>
<keyword evidence="1" id="KW-0862">Zinc</keyword>
<dbReference type="Pfam" id="PF14223">
    <property type="entry name" value="Retrotran_gag_2"/>
    <property type="match status" value="1"/>
</dbReference>
<dbReference type="GO" id="GO:0008270">
    <property type="term" value="F:zinc ion binding"/>
    <property type="evidence" value="ECO:0007669"/>
    <property type="project" value="UniProtKB-KW"/>
</dbReference>
<dbReference type="PANTHER" id="PTHR47481">
    <property type="match status" value="1"/>
</dbReference>
<evidence type="ECO:0000256" key="2">
    <source>
        <dbReference type="SAM" id="MobiDB-lite"/>
    </source>
</evidence>
<dbReference type="PANTHER" id="PTHR47481:SF7">
    <property type="entry name" value="CCHC-TYPE DOMAIN-CONTAINING PROTEIN"/>
    <property type="match status" value="1"/>
</dbReference>
<sequence>MANTTAKDTSHIAKFNGDNLRSYSFGIQMLFDKNRLSSVVDGTNVLPTQKVNDDGVVTNLEEIEIWKQKDVDAKTIIYATVLEKQQVSLQGSRTAKEMWDKLKTEYAELAEENLHFVMSKFFTMKYEEGQSVMAFINEVEQVGRHLEDLNHPLSEIQLMNKIIMSLPPSYQAFQTVWDSVPAGSRTMNLLSQRLQKEEKVAKMYNSGTRDSRNTAFFASRNQSFQQSSSSRDLNTQSSQHSNLCRGSGNRGGRGRGRGGFNGQRQKTTPYSVTCYECQKPGHLAKNCWFKKENKQANKQDFGYQSSICFTARSLARKPQRVNDLVKKLNYKRVLKKHLSNTTLNKRTTCRKQGRSLTSSKLTLFMDGLNPQHSHREDQHARRS</sequence>
<dbReference type="InterPro" id="IPR001878">
    <property type="entry name" value="Znf_CCHC"/>
</dbReference>
<dbReference type="PROSITE" id="PS50158">
    <property type="entry name" value="ZF_CCHC"/>
    <property type="match status" value="1"/>
</dbReference>
<dbReference type="SUPFAM" id="SSF57756">
    <property type="entry name" value="Retrovirus zinc finger-like domains"/>
    <property type="match status" value="1"/>
</dbReference>
<evidence type="ECO:0000313" key="4">
    <source>
        <dbReference type="EMBL" id="KAI9557218.1"/>
    </source>
</evidence>